<accession>A0A4Y2N5I4</accession>
<keyword evidence="2" id="KW-1185">Reference proteome</keyword>
<gene>
    <name evidence="1" type="ORF">AVEN_116958_1</name>
</gene>
<dbReference type="Proteomes" id="UP000499080">
    <property type="component" value="Unassembled WGS sequence"/>
</dbReference>
<reference evidence="1 2" key="1">
    <citation type="journal article" date="2019" name="Sci. Rep.">
        <title>Orb-weaving spider Araneus ventricosus genome elucidates the spidroin gene catalogue.</title>
        <authorList>
            <person name="Kono N."/>
            <person name="Nakamura H."/>
            <person name="Ohtoshi R."/>
            <person name="Moran D.A.P."/>
            <person name="Shinohara A."/>
            <person name="Yoshida Y."/>
            <person name="Fujiwara M."/>
            <person name="Mori M."/>
            <person name="Tomita M."/>
            <person name="Arakawa K."/>
        </authorList>
    </citation>
    <scope>NUCLEOTIDE SEQUENCE [LARGE SCALE GENOMIC DNA]</scope>
</reference>
<name>A0A4Y2N5I4_ARAVE</name>
<dbReference type="AlphaFoldDB" id="A0A4Y2N5I4"/>
<sequence>MSLTYVQCLLDVRESLAAQYFAQAIKDTQHSTRLMDAKDLIYVADITDPYIPGLDFLQKFNFTIDLEKNEIWTGREEIPLFSASIQHSKLCSVLAKEKRTIIPEKKRTIIPARSECLIQGVPEVSGQFRYAVTDIPSQVSQKGVLVMATFVDLEREAILI</sequence>
<protein>
    <submittedName>
        <fullName evidence="1">Uncharacterized protein</fullName>
    </submittedName>
</protein>
<proteinExistence type="predicted"/>
<comment type="caution">
    <text evidence="1">The sequence shown here is derived from an EMBL/GenBank/DDBJ whole genome shotgun (WGS) entry which is preliminary data.</text>
</comment>
<evidence type="ECO:0000313" key="2">
    <source>
        <dbReference type="Proteomes" id="UP000499080"/>
    </source>
</evidence>
<evidence type="ECO:0000313" key="1">
    <source>
        <dbReference type="EMBL" id="GBN34688.1"/>
    </source>
</evidence>
<dbReference type="OrthoDB" id="6435686at2759"/>
<organism evidence="1 2">
    <name type="scientific">Araneus ventricosus</name>
    <name type="common">Orbweaver spider</name>
    <name type="synonym">Epeira ventricosa</name>
    <dbReference type="NCBI Taxonomy" id="182803"/>
    <lineage>
        <taxon>Eukaryota</taxon>
        <taxon>Metazoa</taxon>
        <taxon>Ecdysozoa</taxon>
        <taxon>Arthropoda</taxon>
        <taxon>Chelicerata</taxon>
        <taxon>Arachnida</taxon>
        <taxon>Araneae</taxon>
        <taxon>Araneomorphae</taxon>
        <taxon>Entelegynae</taxon>
        <taxon>Araneoidea</taxon>
        <taxon>Araneidae</taxon>
        <taxon>Araneus</taxon>
    </lineage>
</organism>
<dbReference type="EMBL" id="BGPR01008579">
    <property type="protein sequence ID" value="GBN34688.1"/>
    <property type="molecule type" value="Genomic_DNA"/>
</dbReference>